<name>A0ACC1B3R7_9ROSI</name>
<dbReference type="Proteomes" id="UP001164250">
    <property type="component" value="Chromosome 7"/>
</dbReference>
<evidence type="ECO:0000313" key="1">
    <source>
        <dbReference type="EMBL" id="KAJ0093567.1"/>
    </source>
</evidence>
<protein>
    <submittedName>
        <fullName evidence="1">Uncharacterized protein</fullName>
    </submittedName>
</protein>
<accession>A0ACC1B3R7</accession>
<reference evidence="2" key="1">
    <citation type="journal article" date="2023" name="G3 (Bethesda)">
        <title>Genome assembly and association tests identify interacting loci associated with vigor, precocity, and sex in interspecific pistachio rootstocks.</title>
        <authorList>
            <person name="Palmer W."/>
            <person name="Jacygrad E."/>
            <person name="Sagayaradj S."/>
            <person name="Cavanaugh K."/>
            <person name="Han R."/>
            <person name="Bertier L."/>
            <person name="Beede B."/>
            <person name="Kafkas S."/>
            <person name="Golino D."/>
            <person name="Preece J."/>
            <person name="Michelmore R."/>
        </authorList>
    </citation>
    <scope>NUCLEOTIDE SEQUENCE [LARGE SCALE GENOMIC DNA]</scope>
</reference>
<evidence type="ECO:0000313" key="2">
    <source>
        <dbReference type="Proteomes" id="UP001164250"/>
    </source>
</evidence>
<proteinExistence type="predicted"/>
<gene>
    <name evidence="1" type="ORF">Patl1_26409</name>
</gene>
<comment type="caution">
    <text evidence="1">The sequence shown here is derived from an EMBL/GenBank/DDBJ whole genome shotgun (WGS) entry which is preliminary data.</text>
</comment>
<dbReference type="EMBL" id="CM047903">
    <property type="protein sequence ID" value="KAJ0093567.1"/>
    <property type="molecule type" value="Genomic_DNA"/>
</dbReference>
<sequence>MLRAKDPILSSNTVLILLEHTNPRWDLRNLSHGIVSEERKAEARAGIMKDRHWLTVKGKKKKQRFANAEERLKYKLEKVSVVVSVTAFGLKYCLAEVKQASLIERLKQYEAPKVHSPTDKPHDLTGEECFYFTKMAQKDLTMCQLAEEHWKKRETVEVICKLQAL</sequence>
<organism evidence="1 2">
    <name type="scientific">Pistacia atlantica</name>
    <dbReference type="NCBI Taxonomy" id="434234"/>
    <lineage>
        <taxon>Eukaryota</taxon>
        <taxon>Viridiplantae</taxon>
        <taxon>Streptophyta</taxon>
        <taxon>Embryophyta</taxon>
        <taxon>Tracheophyta</taxon>
        <taxon>Spermatophyta</taxon>
        <taxon>Magnoliopsida</taxon>
        <taxon>eudicotyledons</taxon>
        <taxon>Gunneridae</taxon>
        <taxon>Pentapetalae</taxon>
        <taxon>rosids</taxon>
        <taxon>malvids</taxon>
        <taxon>Sapindales</taxon>
        <taxon>Anacardiaceae</taxon>
        <taxon>Pistacia</taxon>
    </lineage>
</organism>
<keyword evidence="2" id="KW-1185">Reference proteome</keyword>